<evidence type="ECO:0000259" key="2">
    <source>
        <dbReference type="Pfam" id="PF00350"/>
    </source>
</evidence>
<dbReference type="PATRIC" id="fig|1768241.3.peg.1242"/>
<dbReference type="RefSeq" id="WP_068241261.1">
    <property type="nucleotide sequence ID" value="NZ_LPUY01000038.1"/>
</dbReference>
<feature type="region of interest" description="Disordered" evidence="1">
    <location>
        <begin position="266"/>
        <end position="310"/>
    </location>
</feature>
<protein>
    <submittedName>
        <fullName evidence="3">GTPase Era</fullName>
    </submittedName>
</protein>
<dbReference type="Pfam" id="PF00350">
    <property type="entry name" value="Dynamin_N"/>
    <property type="match status" value="1"/>
</dbReference>
<name>A0A132C114_9RHOB</name>
<comment type="caution">
    <text evidence="3">The sequence shown here is derived from an EMBL/GenBank/DDBJ whole genome shotgun (WGS) entry which is preliminary data.</text>
</comment>
<dbReference type="Proteomes" id="UP000068382">
    <property type="component" value="Unassembled WGS sequence"/>
</dbReference>
<dbReference type="EMBL" id="LPUY01000038">
    <property type="protein sequence ID" value="KUP94012.1"/>
    <property type="molecule type" value="Genomic_DNA"/>
</dbReference>
<accession>A0A132C114</accession>
<evidence type="ECO:0000256" key="1">
    <source>
        <dbReference type="SAM" id="MobiDB-lite"/>
    </source>
</evidence>
<sequence>MTDTTPKPRIALMGEFSAGKSTLTNLLLGSRPLPVRVTATRLPPVWISYGAERAEVVAPDGSTAEIALDALDSVPLEQARRINLFLPCEALELCDLIDMPGISDPNMPADVWQAVLPEVDSVIWCTPATQAWRQSEAAFWSILAPELRAPGVLLVTHFDKLTSERDGARVLRRVTREAGEAFGAVFPIALPLALSAGEDMDAWKTSGADQFVEHLIDLLLHWEDRSRPRAVASDPDAPADAPQGLAELSPAPNLVRKRLHTIECASSEIPAGASPQSDDATLRVQPRRVRPVPQAKSPRPRRARLERNAK</sequence>
<dbReference type="OrthoDB" id="5477114at2"/>
<dbReference type="InterPro" id="IPR027417">
    <property type="entry name" value="P-loop_NTPase"/>
</dbReference>
<organism evidence="3 4">
    <name type="scientific">Tritonibacter horizontis</name>
    <dbReference type="NCBI Taxonomy" id="1768241"/>
    <lineage>
        <taxon>Bacteria</taxon>
        <taxon>Pseudomonadati</taxon>
        <taxon>Pseudomonadota</taxon>
        <taxon>Alphaproteobacteria</taxon>
        <taxon>Rhodobacterales</taxon>
        <taxon>Paracoccaceae</taxon>
        <taxon>Tritonibacter</taxon>
    </lineage>
</organism>
<dbReference type="SUPFAM" id="SSF52540">
    <property type="entry name" value="P-loop containing nucleoside triphosphate hydrolases"/>
    <property type="match status" value="1"/>
</dbReference>
<evidence type="ECO:0000313" key="3">
    <source>
        <dbReference type="EMBL" id="KUP94012.1"/>
    </source>
</evidence>
<gene>
    <name evidence="3" type="ORF">TRIHO_11930</name>
</gene>
<feature type="region of interest" description="Disordered" evidence="1">
    <location>
        <begin position="229"/>
        <end position="252"/>
    </location>
</feature>
<dbReference type="Gene3D" id="3.40.50.300">
    <property type="entry name" value="P-loop containing nucleotide triphosphate hydrolases"/>
    <property type="match status" value="1"/>
</dbReference>
<reference evidence="3 4" key="1">
    <citation type="submission" date="2015-12" db="EMBL/GenBank/DDBJ databases">
        <title>Genome sequence of the marine Rhodobacteraceae strain O3.65, Candidatus Tritonibacter horizontis.</title>
        <authorList>
            <person name="Poehlein A."/>
            <person name="Giebel H.A."/>
            <person name="Voget S."/>
            <person name="Brinkhoff T."/>
        </authorList>
    </citation>
    <scope>NUCLEOTIDE SEQUENCE [LARGE SCALE GENOMIC DNA]</scope>
    <source>
        <strain evidence="3 4">O3.65</strain>
    </source>
</reference>
<feature type="domain" description="Dynamin N-terminal" evidence="2">
    <location>
        <begin position="10"/>
        <end position="140"/>
    </location>
</feature>
<evidence type="ECO:0000313" key="4">
    <source>
        <dbReference type="Proteomes" id="UP000068382"/>
    </source>
</evidence>
<keyword evidence="4" id="KW-1185">Reference proteome</keyword>
<dbReference type="InterPro" id="IPR045063">
    <property type="entry name" value="Dynamin_N"/>
</dbReference>
<proteinExistence type="predicted"/>
<dbReference type="AlphaFoldDB" id="A0A132C114"/>